<proteinExistence type="predicted"/>
<accession>A0ABZ0ZS51</accession>
<keyword evidence="1" id="KW-0175">Coiled coil</keyword>
<feature type="region of interest" description="Disordered" evidence="2">
    <location>
        <begin position="1"/>
        <end position="34"/>
    </location>
</feature>
<feature type="coiled-coil region" evidence="1">
    <location>
        <begin position="306"/>
        <end position="333"/>
    </location>
</feature>
<feature type="compositionally biased region" description="Basic and acidic residues" evidence="2">
    <location>
        <begin position="14"/>
        <end position="34"/>
    </location>
</feature>
<dbReference type="EMBL" id="CP141059">
    <property type="protein sequence ID" value="WQQ26736.1"/>
    <property type="molecule type" value="Genomic_DNA"/>
</dbReference>
<sequence>MRQSAASGCLRTGRLREHSAARRTDGPKHGWRRRDAGLRFSEPVGGHVPDVHISTLALLATGLLALSALVTGCGEDADPLESGDDYSVLGAVGELPASIEGDAQLILTGDLSKASEVAGLDRPSDADSDEVNEWVGDLSGAAAPDDDTARAFVPLPDALVPFDASPSEMDAQVGWSVVDVDSFAALTQPPEDFLVVSGAFDEDTLDEDLSEVDDDIVTDVVGEDHELNVEEPTAFSRIGAPTRLAEDDGRIAASSTTGAVRDWLNGDESLADDAGYGDVARALDEHDVYAAVLSAVQLGIDAAALILGGQVSAEELEALIEQLEDQLPEASYDTVGIGWTTDDDAPLVATAYHFDSEDAAKDSVDALRELYESSTSAQSQRPFSDYLEVEGVETEGSVVVVTSRPAEGAAIHFAYQALVSRDLLFVSQ</sequence>
<evidence type="ECO:0008006" key="5">
    <source>
        <dbReference type="Google" id="ProtNLM"/>
    </source>
</evidence>
<evidence type="ECO:0000256" key="1">
    <source>
        <dbReference type="SAM" id="Coils"/>
    </source>
</evidence>
<keyword evidence="4" id="KW-1185">Reference proteome</keyword>
<reference evidence="4" key="1">
    <citation type="submission" date="2023-12" db="EMBL/GenBank/DDBJ databases">
        <title>Novel species in genus Nocardioides.</title>
        <authorList>
            <person name="Zhou H."/>
        </authorList>
    </citation>
    <scope>NUCLEOTIDE SEQUENCE [LARGE SCALE GENOMIC DNA]</scope>
    <source>
        <strain evidence="4">HM61</strain>
    </source>
</reference>
<dbReference type="RefSeq" id="WP_322937548.1">
    <property type="nucleotide sequence ID" value="NZ_CP141059.1"/>
</dbReference>
<dbReference type="Proteomes" id="UP001327225">
    <property type="component" value="Chromosome"/>
</dbReference>
<organism evidence="3 4">
    <name type="scientific">Nocardioides bizhenqiangii</name>
    <dbReference type="NCBI Taxonomy" id="3095076"/>
    <lineage>
        <taxon>Bacteria</taxon>
        <taxon>Bacillati</taxon>
        <taxon>Actinomycetota</taxon>
        <taxon>Actinomycetes</taxon>
        <taxon>Propionibacteriales</taxon>
        <taxon>Nocardioidaceae</taxon>
        <taxon>Nocardioides</taxon>
    </lineage>
</organism>
<evidence type="ECO:0000313" key="3">
    <source>
        <dbReference type="EMBL" id="WQQ26736.1"/>
    </source>
</evidence>
<evidence type="ECO:0000313" key="4">
    <source>
        <dbReference type="Proteomes" id="UP001327225"/>
    </source>
</evidence>
<name>A0ABZ0ZS51_9ACTN</name>
<evidence type="ECO:0000256" key="2">
    <source>
        <dbReference type="SAM" id="MobiDB-lite"/>
    </source>
</evidence>
<gene>
    <name evidence="3" type="ORF">SHK19_00550</name>
</gene>
<protein>
    <recommendedName>
        <fullName evidence="5">DUF3352 domain-containing protein</fullName>
    </recommendedName>
</protein>